<feature type="transmembrane region" description="Helical" evidence="12">
    <location>
        <begin position="246"/>
        <end position="262"/>
    </location>
</feature>
<dbReference type="GO" id="GO:0036376">
    <property type="term" value="P:sodium ion export across plasma membrane"/>
    <property type="evidence" value="ECO:0007669"/>
    <property type="project" value="InterPro"/>
</dbReference>
<feature type="compositionally biased region" description="Basic and acidic residues" evidence="11">
    <location>
        <begin position="967"/>
        <end position="983"/>
    </location>
</feature>
<evidence type="ECO:0000259" key="13">
    <source>
        <dbReference type="Pfam" id="PF00999"/>
    </source>
</evidence>
<evidence type="ECO:0000256" key="10">
    <source>
        <dbReference type="ARBA" id="ARBA00023201"/>
    </source>
</evidence>
<evidence type="ECO:0000256" key="7">
    <source>
        <dbReference type="ARBA" id="ARBA00023053"/>
    </source>
</evidence>
<organism evidence="15 16">
    <name type="scientific">Cytospora schulzeri</name>
    <dbReference type="NCBI Taxonomy" id="448051"/>
    <lineage>
        <taxon>Eukaryota</taxon>
        <taxon>Fungi</taxon>
        <taxon>Dikarya</taxon>
        <taxon>Ascomycota</taxon>
        <taxon>Pezizomycotina</taxon>
        <taxon>Sordariomycetes</taxon>
        <taxon>Sordariomycetidae</taxon>
        <taxon>Diaporthales</taxon>
        <taxon>Cytosporaceae</taxon>
        <taxon>Cytospora</taxon>
    </lineage>
</organism>
<evidence type="ECO:0008006" key="17">
    <source>
        <dbReference type="Google" id="ProtNLM"/>
    </source>
</evidence>
<dbReference type="STRING" id="356882.A0A423X8D0"/>
<evidence type="ECO:0000256" key="6">
    <source>
        <dbReference type="ARBA" id="ARBA00022989"/>
    </source>
</evidence>
<evidence type="ECO:0000259" key="14">
    <source>
        <dbReference type="Pfam" id="PF08619"/>
    </source>
</evidence>
<dbReference type="GO" id="GO:0120029">
    <property type="term" value="P:proton export across plasma membrane"/>
    <property type="evidence" value="ECO:0007669"/>
    <property type="project" value="InterPro"/>
</dbReference>
<feature type="compositionally biased region" description="Basic and acidic residues" evidence="11">
    <location>
        <begin position="828"/>
        <end position="848"/>
    </location>
</feature>
<dbReference type="AlphaFoldDB" id="A0A423X8D0"/>
<feature type="domain" description="Cation/H+ exchanger transmembrane" evidence="13">
    <location>
        <begin position="25"/>
        <end position="434"/>
    </location>
</feature>
<keyword evidence="7" id="KW-0915">Sodium</keyword>
<feature type="transmembrane region" description="Helical" evidence="12">
    <location>
        <begin position="361"/>
        <end position="382"/>
    </location>
</feature>
<dbReference type="InterPro" id="IPR006153">
    <property type="entry name" value="Cation/H_exchanger_TM"/>
</dbReference>
<feature type="transmembrane region" description="Helical" evidence="12">
    <location>
        <begin position="411"/>
        <end position="437"/>
    </location>
</feature>
<dbReference type="Proteomes" id="UP000283895">
    <property type="component" value="Unassembled WGS sequence"/>
</dbReference>
<feature type="compositionally biased region" description="Basic and acidic residues" evidence="11">
    <location>
        <begin position="593"/>
        <end position="602"/>
    </location>
</feature>
<accession>A0A423X8D0</accession>
<evidence type="ECO:0000256" key="5">
    <source>
        <dbReference type="ARBA" id="ARBA00022692"/>
    </source>
</evidence>
<dbReference type="PANTHER" id="PTHR31382:SF4">
    <property type="entry name" value="NA(+)_H(+) ANTIPORTER"/>
    <property type="match status" value="1"/>
</dbReference>
<dbReference type="FunFam" id="1.20.1530.20:FF:000015">
    <property type="entry name" value="Na(+)/H(+) antiporter 2"/>
    <property type="match status" value="1"/>
</dbReference>
<feature type="compositionally biased region" description="Basic and acidic residues" evidence="11">
    <location>
        <begin position="624"/>
        <end position="636"/>
    </location>
</feature>
<feature type="compositionally biased region" description="Basic and acidic residues" evidence="11">
    <location>
        <begin position="708"/>
        <end position="728"/>
    </location>
</feature>
<dbReference type="InterPro" id="IPR004712">
    <property type="entry name" value="Na+/H+_antiporter_fungi"/>
</dbReference>
<feature type="compositionally biased region" description="Basic and acidic residues" evidence="11">
    <location>
        <begin position="672"/>
        <end position="686"/>
    </location>
</feature>
<keyword evidence="6 12" id="KW-1133">Transmembrane helix</keyword>
<dbReference type="OrthoDB" id="2190219at2759"/>
<dbReference type="CDD" id="cd06174">
    <property type="entry name" value="MFS"/>
    <property type="match status" value="1"/>
</dbReference>
<feature type="domain" description="Alkali metal cation/H+ antiporter Nha1 C-terminal" evidence="14">
    <location>
        <begin position="459"/>
        <end position="1022"/>
    </location>
</feature>
<keyword evidence="3" id="KW-0813">Transport</keyword>
<keyword evidence="9 12" id="KW-0472">Membrane</keyword>
<dbReference type="Pfam" id="PF08619">
    <property type="entry name" value="Nha1_C"/>
    <property type="match status" value="1"/>
</dbReference>
<feature type="transmembrane region" description="Helical" evidence="12">
    <location>
        <begin position="204"/>
        <end position="226"/>
    </location>
</feature>
<feature type="transmembrane region" description="Helical" evidence="12">
    <location>
        <begin position="12"/>
        <end position="32"/>
    </location>
</feature>
<feature type="transmembrane region" description="Helical" evidence="12">
    <location>
        <begin position="327"/>
        <end position="349"/>
    </location>
</feature>
<evidence type="ECO:0000256" key="4">
    <source>
        <dbReference type="ARBA" id="ARBA00022449"/>
    </source>
</evidence>
<dbReference type="PANTHER" id="PTHR31382">
    <property type="entry name" value="NA(+)/H(+) ANTIPORTER"/>
    <property type="match status" value="1"/>
</dbReference>
<feature type="compositionally biased region" description="Pro residues" evidence="11">
    <location>
        <begin position="489"/>
        <end position="499"/>
    </location>
</feature>
<keyword evidence="8" id="KW-0406">Ion transport</keyword>
<dbReference type="EMBL" id="LKEA01000001">
    <property type="protein sequence ID" value="ROW12284.1"/>
    <property type="molecule type" value="Genomic_DNA"/>
</dbReference>
<comment type="caution">
    <text evidence="15">The sequence shown here is derived from an EMBL/GenBank/DDBJ whole genome shotgun (WGS) entry which is preliminary data.</text>
</comment>
<evidence type="ECO:0000256" key="1">
    <source>
        <dbReference type="ARBA" id="ARBA00004141"/>
    </source>
</evidence>
<evidence type="ECO:0000256" key="12">
    <source>
        <dbReference type="SAM" id="Phobius"/>
    </source>
</evidence>
<feature type="compositionally biased region" description="Acidic residues" evidence="11">
    <location>
        <begin position="603"/>
        <end position="623"/>
    </location>
</feature>
<feature type="region of interest" description="Disordered" evidence="11">
    <location>
        <begin position="672"/>
        <end position="693"/>
    </location>
</feature>
<evidence type="ECO:0000313" key="15">
    <source>
        <dbReference type="EMBL" id="ROW12284.1"/>
    </source>
</evidence>
<evidence type="ECO:0000256" key="11">
    <source>
        <dbReference type="SAM" id="MobiDB-lite"/>
    </source>
</evidence>
<evidence type="ECO:0000313" key="16">
    <source>
        <dbReference type="Proteomes" id="UP000283895"/>
    </source>
</evidence>
<keyword evidence="10" id="KW-0739">Sodium transport</keyword>
<feature type="region of interest" description="Disordered" evidence="11">
    <location>
        <begin position="775"/>
        <end position="1029"/>
    </location>
</feature>
<feature type="compositionally biased region" description="Polar residues" evidence="11">
    <location>
        <begin position="466"/>
        <end position="479"/>
    </location>
</feature>
<gene>
    <name evidence="15" type="ORF">VMCG_00525</name>
</gene>
<feature type="compositionally biased region" description="Polar residues" evidence="11">
    <location>
        <begin position="544"/>
        <end position="570"/>
    </location>
</feature>
<protein>
    <recommendedName>
        <fullName evidence="17">Na(+)/H(+) antiporter</fullName>
    </recommendedName>
</protein>
<evidence type="ECO:0000256" key="2">
    <source>
        <dbReference type="ARBA" id="ARBA00005248"/>
    </source>
</evidence>
<comment type="subcellular location">
    <subcellularLocation>
        <location evidence="1">Membrane</location>
        <topology evidence="1">Multi-pass membrane protein</topology>
    </subcellularLocation>
</comment>
<feature type="compositionally biased region" description="Low complexity" evidence="11">
    <location>
        <begin position="918"/>
        <end position="939"/>
    </location>
</feature>
<feature type="transmembrane region" description="Helical" evidence="12">
    <location>
        <begin position="102"/>
        <end position="124"/>
    </location>
</feature>
<evidence type="ECO:0000256" key="3">
    <source>
        <dbReference type="ARBA" id="ARBA00022448"/>
    </source>
</evidence>
<feature type="compositionally biased region" description="Basic and acidic residues" evidence="11">
    <location>
        <begin position="859"/>
        <end position="880"/>
    </location>
</feature>
<proteinExistence type="inferred from homology"/>
<keyword evidence="5 12" id="KW-0812">Transmembrane</keyword>
<evidence type="ECO:0000256" key="9">
    <source>
        <dbReference type="ARBA" id="ARBA00023136"/>
    </source>
</evidence>
<feature type="region of interest" description="Disordered" evidence="11">
    <location>
        <begin position="708"/>
        <end position="729"/>
    </location>
</feature>
<feature type="transmembrane region" description="Helical" evidence="12">
    <location>
        <begin position="296"/>
        <end position="315"/>
    </location>
</feature>
<keyword evidence="4" id="KW-0050">Antiport</keyword>
<dbReference type="GO" id="GO:0005886">
    <property type="term" value="C:plasma membrane"/>
    <property type="evidence" value="ECO:0007669"/>
    <property type="project" value="InterPro"/>
</dbReference>
<dbReference type="InterPro" id="IPR013928">
    <property type="entry name" value="Cation/H_antiporter_C"/>
</dbReference>
<dbReference type="Pfam" id="PF00999">
    <property type="entry name" value="Na_H_Exchanger"/>
    <property type="match status" value="1"/>
</dbReference>
<dbReference type="GO" id="GO:0015385">
    <property type="term" value="F:sodium:proton antiporter activity"/>
    <property type="evidence" value="ECO:0007669"/>
    <property type="project" value="InterPro"/>
</dbReference>
<keyword evidence="16" id="KW-1185">Reference proteome</keyword>
<name>A0A423X8D0_9PEZI</name>
<comment type="similarity">
    <text evidence="2">Belongs to the fungal Na(+)/H(+) exchanger family.</text>
</comment>
<reference evidence="15 16" key="1">
    <citation type="submission" date="2015-09" db="EMBL/GenBank/DDBJ databases">
        <title>Host preference determinants of Valsa canker pathogens revealed by comparative genomics.</title>
        <authorList>
            <person name="Yin Z."/>
            <person name="Huang L."/>
        </authorList>
    </citation>
    <scope>NUCLEOTIDE SEQUENCE [LARGE SCALE GENOMIC DNA]</scope>
    <source>
        <strain evidence="15 16">03-1</strain>
    </source>
</reference>
<dbReference type="GO" id="GO:0042391">
    <property type="term" value="P:regulation of membrane potential"/>
    <property type="evidence" value="ECO:0007669"/>
    <property type="project" value="InterPro"/>
</dbReference>
<sequence>MAWDHLSITKPHLVYIILGGFTTLFMLCSSVIKERMYIGEATVATLCGVIFGPHAANLINPQSWGETDIITIEFSRLVLVVQCFAVGVELPKFYMEKHWKSVVFLLVPVMTFGWLVTSLFVWWMVPTLSWLESLVVAACVTATDPVLASSVVGKGKFAKRVPKHLRDLLSAESGCNDGMAFPFVYLSIYLIQDKLSAKEVSYHWIVYTILYECIFGAIYGFVIGYIARHGIKFAEKRDLIDRESFLVFYFVLALWCAGSGSILGVDDLLVGFACGVGFSNDGWFTQKTEESHVSNVIDLLINLAYFVYFGTIIPWEQYNNSELGLTAWRLVVIALFVIFFRRIPVMMALKPLIPDIKTWREALFAGHFGPIGVGAIFVAMLARGELEHENPVPESNVPTDQSTPHYALLTLVWPIVTFLVIASIIIHGSSVAVFTLGKRINTLTLTMSYTTAPEDGPSWMNRLPRISSQSKSQARTMSDTDGEELKMPDYPPGTLPPIGYPGQFLRRVKEEDQPGRQGSRPSSLVGRRRSRKKWDDGIGPGGPVSQSAIFPQRRSQSEQTSATLRDSQSPADPEKDTPTASRRASMTEDEEKQEAMQRAQDDAREELEREEQEIEREDSEDAAEQERSGKKGESPSHRQRPAPEVEVYDEGDHIIVENEQGDVVAVEAPGEEHHKEHHMQELKETLQEEAGQSHWSYDALKKRIGHWREEEVQKRKDKHKSERRHEPARAYQFGNTIIVEDEDGEVVKKYDLPPQKAAAAPGMLKSQGLKYMGMGGLGKGAQKAEKPGEASTSTEEPRQTVPRRNTKTGVSNWVGGRRTGENAAQKAAQKEMKKTVAEQAQKEDDRHIRFTIGGVGQRMTKDDFLREMKKLDKSTRKEVVEQSTASQRVKTLAKEDPPTPGTAGTAPQSAKGKVISAPKPVQPVQVQRVKASEPSSSADTSRESSSKAPVRRQSPPSSGDVSPTEPRYSDDAPSREVPETAVEKRRRLAVLKGLEGAEDDSEETGETPAERRRREAALGVEDGNKGVGL</sequence>
<feature type="compositionally biased region" description="Acidic residues" evidence="11">
    <location>
        <begin position="996"/>
        <end position="1005"/>
    </location>
</feature>
<feature type="region of interest" description="Disordered" evidence="11">
    <location>
        <begin position="454"/>
        <end position="653"/>
    </location>
</feature>
<evidence type="ECO:0000256" key="8">
    <source>
        <dbReference type="ARBA" id="ARBA00023065"/>
    </source>
</evidence>
<dbReference type="GO" id="GO:0030007">
    <property type="term" value="P:intracellular potassium ion homeostasis"/>
    <property type="evidence" value="ECO:0007669"/>
    <property type="project" value="TreeGrafter"/>
</dbReference>